<accession>A0A2S9D3B5</accession>
<dbReference type="InterPro" id="IPR049458">
    <property type="entry name" value="EpsG-like"/>
</dbReference>
<keyword evidence="1" id="KW-0472">Membrane</keyword>
<protein>
    <recommendedName>
        <fullName evidence="4">EpsG family protein</fullName>
    </recommendedName>
</protein>
<dbReference type="Pfam" id="PF14897">
    <property type="entry name" value="EpsG"/>
    <property type="match status" value="1"/>
</dbReference>
<gene>
    <name evidence="2" type="ORF">CQ006_27925</name>
</gene>
<keyword evidence="1" id="KW-1133">Transmembrane helix</keyword>
<feature type="transmembrane region" description="Helical" evidence="1">
    <location>
        <begin position="155"/>
        <end position="181"/>
    </location>
</feature>
<dbReference type="RefSeq" id="WP_146120511.1">
    <property type="nucleotide sequence ID" value="NZ_PCQE01000118.1"/>
</dbReference>
<proteinExistence type="predicted"/>
<feature type="non-terminal residue" evidence="2">
    <location>
        <position position="195"/>
    </location>
</feature>
<evidence type="ECO:0000313" key="3">
    <source>
        <dbReference type="Proteomes" id="UP000239458"/>
    </source>
</evidence>
<evidence type="ECO:0000256" key="1">
    <source>
        <dbReference type="SAM" id="Phobius"/>
    </source>
</evidence>
<feature type="transmembrane region" description="Helical" evidence="1">
    <location>
        <begin position="107"/>
        <end position="125"/>
    </location>
</feature>
<dbReference type="AlphaFoldDB" id="A0A2S9D3B5"/>
<feature type="transmembrane region" description="Helical" evidence="1">
    <location>
        <begin position="25"/>
        <end position="43"/>
    </location>
</feature>
<dbReference type="Proteomes" id="UP000239458">
    <property type="component" value="Unassembled WGS sequence"/>
</dbReference>
<comment type="caution">
    <text evidence="2">The sequence shown here is derived from an EMBL/GenBank/DDBJ whole genome shotgun (WGS) entry which is preliminary data.</text>
</comment>
<evidence type="ECO:0008006" key="4">
    <source>
        <dbReference type="Google" id="ProtNLM"/>
    </source>
</evidence>
<feature type="transmembrane region" description="Helical" evidence="1">
    <location>
        <begin position="73"/>
        <end position="95"/>
    </location>
</feature>
<evidence type="ECO:0000313" key="2">
    <source>
        <dbReference type="EMBL" id="PRB87247.1"/>
    </source>
</evidence>
<reference evidence="2 3" key="1">
    <citation type="submission" date="2017-09" db="EMBL/GenBank/DDBJ databases">
        <title>Genomic, metabolic, and phenotypic characteristics of bacterial isolates from the natural microbiome of the model nematode Caenorhabditis elegans.</title>
        <authorList>
            <person name="Zimmermann J."/>
            <person name="Obeng N."/>
            <person name="Yang W."/>
            <person name="Obeng O."/>
            <person name="Kissoyan K."/>
            <person name="Pees B."/>
            <person name="Dirksen P."/>
            <person name="Hoppner M."/>
            <person name="Franke A."/>
            <person name="Rosenstiel P."/>
            <person name="Leippe M."/>
            <person name="Dierking K."/>
            <person name="Kaleta C."/>
            <person name="Schulenburg H."/>
        </authorList>
    </citation>
    <scope>NUCLEOTIDE SEQUENCE [LARGE SCALE GENOMIC DNA]</scope>
    <source>
        <strain evidence="2 3">MYb184</strain>
    </source>
</reference>
<sequence>MFLYFFPFFISFVYSAIGRPGRIAYFFLACLLIALCALQAPGVSEDHLNYVNYVSGISDGTVGVFFIEPTFYILTKLSLLLTGGNALMFLIYAILGVGIKLYLSKEISGYYWFSASIYISYFFFLQDFTQIRIGVAMSFVLLSTFRFYEGKRLSASLLFLCAIFFHYSTAFFLPFFLLFYFNNARFALALYLLCF</sequence>
<name>A0A2S9D3B5_PSECE</name>
<feature type="transmembrane region" description="Helical" evidence="1">
    <location>
        <begin position="131"/>
        <end position="148"/>
    </location>
</feature>
<organism evidence="2 3">
    <name type="scientific">Pseudomonas cedrina</name>
    <dbReference type="NCBI Taxonomy" id="651740"/>
    <lineage>
        <taxon>Bacteria</taxon>
        <taxon>Pseudomonadati</taxon>
        <taxon>Pseudomonadota</taxon>
        <taxon>Gammaproteobacteria</taxon>
        <taxon>Pseudomonadales</taxon>
        <taxon>Pseudomonadaceae</taxon>
        <taxon>Pseudomonas</taxon>
    </lineage>
</organism>
<keyword evidence="1" id="KW-0812">Transmembrane</keyword>
<dbReference type="EMBL" id="PCQE01000118">
    <property type="protein sequence ID" value="PRB87247.1"/>
    <property type="molecule type" value="Genomic_DNA"/>
</dbReference>